<accession>A0A060HL49</accession>
<evidence type="ECO:0000313" key="2">
    <source>
        <dbReference type="Proteomes" id="UP000027093"/>
    </source>
</evidence>
<name>A0A060HL49_9ARCH</name>
<sequence>MNCLRCHHTYQAHEKNSPRASSILRVGKCLVPGCDCAQYMDKIETIDEDLL</sequence>
<dbReference type="KEGG" id="nvn:NVIE_001380"/>
<dbReference type="HOGENOM" id="CLU_199456_0_0_2"/>
<protein>
    <submittedName>
        <fullName evidence="1">Uncharacterized protein</fullName>
    </submittedName>
</protein>
<evidence type="ECO:0000313" key="1">
    <source>
        <dbReference type="EMBL" id="AIC14321.1"/>
    </source>
</evidence>
<dbReference type="RefSeq" id="WP_169736198.1">
    <property type="nucleotide sequence ID" value="NZ_CP007536.1"/>
</dbReference>
<gene>
    <name evidence="1" type="ORF">NVIE_001380</name>
</gene>
<dbReference type="Proteomes" id="UP000027093">
    <property type="component" value="Chromosome"/>
</dbReference>
<dbReference type="EMBL" id="CP007536">
    <property type="protein sequence ID" value="AIC14321.1"/>
    <property type="molecule type" value="Genomic_DNA"/>
</dbReference>
<dbReference type="OrthoDB" id="698at2157"/>
<dbReference type="AlphaFoldDB" id="A0A060HL49"/>
<proteinExistence type="predicted"/>
<reference evidence="1 2" key="1">
    <citation type="journal article" date="2014" name="Int. J. Syst. Evol. Microbiol.">
        <title>Nitrososphaera viennensis gen. nov., sp. nov., an aerobic and mesophilic, ammonia-oxidizing archaeon from soil and a member of the archaeal phylum Thaumarchaeota.</title>
        <authorList>
            <person name="Stieglmeier M."/>
            <person name="Klingl A."/>
            <person name="Alves R.J."/>
            <person name="Rittmann S.K."/>
            <person name="Melcher M."/>
            <person name="Leisch N."/>
            <person name="Schleper C."/>
        </authorList>
    </citation>
    <scope>NUCLEOTIDE SEQUENCE [LARGE SCALE GENOMIC DNA]</scope>
    <source>
        <strain evidence="1">EN76</strain>
    </source>
</reference>
<organism evidence="1 2">
    <name type="scientific">Nitrososphaera viennensis EN76</name>
    <dbReference type="NCBI Taxonomy" id="926571"/>
    <lineage>
        <taxon>Archaea</taxon>
        <taxon>Nitrososphaerota</taxon>
        <taxon>Nitrososphaeria</taxon>
        <taxon>Nitrososphaerales</taxon>
        <taxon>Nitrososphaeraceae</taxon>
        <taxon>Nitrososphaera</taxon>
    </lineage>
</organism>
<keyword evidence="2" id="KW-1185">Reference proteome</keyword>
<dbReference type="GeneID" id="74945400"/>